<evidence type="ECO:0000313" key="2">
    <source>
        <dbReference type="Proteomes" id="UP000735302"/>
    </source>
</evidence>
<dbReference type="EMBL" id="BLXT01003145">
    <property type="protein sequence ID" value="GFO00753.1"/>
    <property type="molecule type" value="Genomic_DNA"/>
</dbReference>
<proteinExistence type="predicted"/>
<sequence>MHIHFTVNLHKRLNSSKGVIRSRDLRYCSEEELSGVTHARRLKVRWGEGKIQINIVVLTFDSPKPPNRPLPRGQLLHTSMLCWSLSGWQNNARPSMTYSKERAERMKMA</sequence>
<dbReference type="AlphaFoldDB" id="A0AAV4A213"/>
<organism evidence="1 2">
    <name type="scientific">Plakobranchus ocellatus</name>
    <dbReference type="NCBI Taxonomy" id="259542"/>
    <lineage>
        <taxon>Eukaryota</taxon>
        <taxon>Metazoa</taxon>
        <taxon>Spiralia</taxon>
        <taxon>Lophotrochozoa</taxon>
        <taxon>Mollusca</taxon>
        <taxon>Gastropoda</taxon>
        <taxon>Heterobranchia</taxon>
        <taxon>Euthyneura</taxon>
        <taxon>Panpulmonata</taxon>
        <taxon>Sacoglossa</taxon>
        <taxon>Placobranchoidea</taxon>
        <taxon>Plakobranchidae</taxon>
        <taxon>Plakobranchus</taxon>
    </lineage>
</organism>
<dbReference type="Proteomes" id="UP000735302">
    <property type="component" value="Unassembled WGS sequence"/>
</dbReference>
<accession>A0AAV4A213</accession>
<comment type="caution">
    <text evidence="1">The sequence shown here is derived from an EMBL/GenBank/DDBJ whole genome shotgun (WGS) entry which is preliminary data.</text>
</comment>
<keyword evidence="2" id="KW-1185">Reference proteome</keyword>
<protein>
    <submittedName>
        <fullName evidence="1">Gag-like protein</fullName>
    </submittedName>
</protein>
<evidence type="ECO:0000313" key="1">
    <source>
        <dbReference type="EMBL" id="GFO00753.1"/>
    </source>
</evidence>
<gene>
    <name evidence="1" type="ORF">PoB_002725800</name>
</gene>
<reference evidence="1 2" key="1">
    <citation type="journal article" date="2021" name="Elife">
        <title>Chloroplast acquisition without the gene transfer in kleptoplastic sea slugs, Plakobranchus ocellatus.</title>
        <authorList>
            <person name="Maeda T."/>
            <person name="Takahashi S."/>
            <person name="Yoshida T."/>
            <person name="Shimamura S."/>
            <person name="Takaki Y."/>
            <person name="Nagai Y."/>
            <person name="Toyoda A."/>
            <person name="Suzuki Y."/>
            <person name="Arimoto A."/>
            <person name="Ishii H."/>
            <person name="Satoh N."/>
            <person name="Nishiyama T."/>
            <person name="Hasebe M."/>
            <person name="Maruyama T."/>
            <person name="Minagawa J."/>
            <person name="Obokata J."/>
            <person name="Shigenobu S."/>
        </authorList>
    </citation>
    <scope>NUCLEOTIDE SEQUENCE [LARGE SCALE GENOMIC DNA]</scope>
</reference>
<name>A0AAV4A213_9GAST</name>